<dbReference type="EMBL" id="CP016634">
    <property type="protein sequence ID" value="ANY89736.1"/>
    <property type="molecule type" value="Genomic_DNA"/>
</dbReference>
<keyword evidence="6" id="KW-0406">Ion transport</keyword>
<gene>
    <name evidence="9" type="ORF">IEC33019_4229</name>
</gene>
<dbReference type="GO" id="GO:0006302">
    <property type="term" value="P:double-strand break repair"/>
    <property type="evidence" value="ECO:0007669"/>
    <property type="project" value="InterPro"/>
</dbReference>
<organism evidence="9">
    <name type="scientific">Pseudomonas putida</name>
    <name type="common">Arthrobacter siderocapsulatus</name>
    <dbReference type="NCBI Taxonomy" id="303"/>
    <lineage>
        <taxon>Bacteria</taxon>
        <taxon>Pseudomonadati</taxon>
        <taxon>Pseudomonadota</taxon>
        <taxon>Gammaproteobacteria</taxon>
        <taxon>Pseudomonadales</taxon>
        <taxon>Pseudomonadaceae</taxon>
        <taxon>Pseudomonas</taxon>
    </lineage>
</organism>
<dbReference type="InterPro" id="IPR038729">
    <property type="entry name" value="Rad50/SbcC_AAA"/>
</dbReference>
<dbReference type="Pfam" id="PF13304">
    <property type="entry name" value="AAA_21"/>
    <property type="match status" value="1"/>
</dbReference>
<dbReference type="Pfam" id="PF13476">
    <property type="entry name" value="AAA_23"/>
    <property type="match status" value="1"/>
</dbReference>
<dbReference type="InterPro" id="IPR003959">
    <property type="entry name" value="ATPase_AAA_core"/>
</dbReference>
<keyword evidence="5" id="KW-0408">Iron</keyword>
<evidence type="ECO:0000259" key="8">
    <source>
        <dbReference type="SMART" id="SM00382"/>
    </source>
</evidence>
<keyword evidence="3" id="KW-1003">Cell membrane</keyword>
<dbReference type="InterPro" id="IPR051535">
    <property type="entry name" value="Siderophore_ABC-ATPase"/>
</dbReference>
<evidence type="ECO:0000256" key="3">
    <source>
        <dbReference type="ARBA" id="ARBA00022475"/>
    </source>
</evidence>
<dbReference type="GO" id="GO:0016887">
    <property type="term" value="F:ATP hydrolysis activity"/>
    <property type="evidence" value="ECO:0007669"/>
    <property type="project" value="InterPro"/>
</dbReference>
<dbReference type="AlphaFoldDB" id="A0A1B2FC36"/>
<dbReference type="InterPro" id="IPR003593">
    <property type="entry name" value="AAA+_ATPase"/>
</dbReference>
<dbReference type="Gene3D" id="3.40.50.300">
    <property type="entry name" value="P-loop containing nucleotide triphosphate hydrolases"/>
    <property type="match status" value="2"/>
</dbReference>
<keyword evidence="7" id="KW-0472">Membrane</keyword>
<dbReference type="SUPFAM" id="SSF52540">
    <property type="entry name" value="P-loop containing nucleoside triphosphate hydrolases"/>
    <property type="match status" value="1"/>
</dbReference>
<name>A0A1B2FC36_PSEPU</name>
<dbReference type="SMART" id="SM00382">
    <property type="entry name" value="AAA"/>
    <property type="match status" value="1"/>
</dbReference>
<protein>
    <submittedName>
        <fullName evidence="9">Recombination protein F</fullName>
    </submittedName>
</protein>
<evidence type="ECO:0000256" key="6">
    <source>
        <dbReference type="ARBA" id="ARBA00023065"/>
    </source>
</evidence>
<evidence type="ECO:0000256" key="2">
    <source>
        <dbReference type="ARBA" id="ARBA00022448"/>
    </source>
</evidence>
<dbReference type="PANTHER" id="PTHR42771:SF2">
    <property type="entry name" value="IRON(3+)-HYDROXAMATE IMPORT ATP-BINDING PROTEIN FHUC"/>
    <property type="match status" value="1"/>
</dbReference>
<dbReference type="GO" id="GO:0006826">
    <property type="term" value="P:iron ion transport"/>
    <property type="evidence" value="ECO:0007669"/>
    <property type="project" value="UniProtKB-KW"/>
</dbReference>
<dbReference type="PANTHER" id="PTHR42771">
    <property type="entry name" value="IRON(3+)-HYDROXAMATE IMPORT ATP-BINDING PROTEIN FHUC"/>
    <property type="match status" value="1"/>
</dbReference>
<evidence type="ECO:0000256" key="4">
    <source>
        <dbReference type="ARBA" id="ARBA00022496"/>
    </source>
</evidence>
<accession>A0A1B2FC36</accession>
<reference evidence="9" key="1">
    <citation type="submission" date="2016-07" db="EMBL/GenBank/DDBJ databases">
        <title>New class B carbapenemase carried by novel plasmid in Pseudomonas putida enviromental strain in eastern Amazonia.</title>
        <authorList>
            <person name="Souza C.O."/>
            <person name="Lima K.V."/>
            <person name="Brasiliense D.M."/>
            <person name="Perez-Chaparro P.J."/>
            <person name="Mamizuka E.M."/>
            <person name="Lima M.O."/>
            <person name="Lima L.N."/>
            <person name="McCulloch J.A."/>
        </authorList>
    </citation>
    <scope>NUCLEOTIDE SEQUENCE [LARGE SCALE GENOMIC DNA]</scope>
    <source>
        <strain evidence="9">IEC33019</strain>
    </source>
</reference>
<sequence length="242" mass="27099">MSLSKLFLREVGLKPACRAPEILRHVFPMRFNKNISIIIGENGSGKSTLLEAIAIKLGCNPEGGGRNFHFKTEDTHSSLHDALRLTKGYRKEGDLFFYRAESFYNVTTEIRSLDAAGSFDPKINTYYGGQDLHELSHGEAMEALYQHRFKENGLYILDEPEASLSAQRQLNFIIRICELAEGGAQFVIATHSPILMFTPGCDLFKLEGGVLESTQARDTELFNLYRAVISSSGAFLEKMLHD</sequence>
<dbReference type="RefSeq" id="WP_170831702.1">
    <property type="nucleotide sequence ID" value="NZ_CP016634.1"/>
</dbReference>
<evidence type="ECO:0000256" key="1">
    <source>
        <dbReference type="ARBA" id="ARBA00004202"/>
    </source>
</evidence>
<proteinExistence type="predicted"/>
<keyword evidence="4" id="KW-0410">Iron transport</keyword>
<feature type="domain" description="AAA+ ATPase" evidence="8">
    <location>
        <begin position="32"/>
        <end position="209"/>
    </location>
</feature>
<evidence type="ECO:0000256" key="7">
    <source>
        <dbReference type="ARBA" id="ARBA00023136"/>
    </source>
</evidence>
<evidence type="ECO:0000256" key="5">
    <source>
        <dbReference type="ARBA" id="ARBA00023004"/>
    </source>
</evidence>
<comment type="subcellular location">
    <subcellularLocation>
        <location evidence="1">Cell membrane</location>
        <topology evidence="1">Peripheral membrane protein</topology>
    </subcellularLocation>
</comment>
<keyword evidence="2" id="KW-0813">Transport</keyword>
<dbReference type="InterPro" id="IPR027417">
    <property type="entry name" value="P-loop_NTPase"/>
</dbReference>
<dbReference type="GO" id="GO:0005524">
    <property type="term" value="F:ATP binding"/>
    <property type="evidence" value="ECO:0007669"/>
    <property type="project" value="InterPro"/>
</dbReference>
<dbReference type="GO" id="GO:0005886">
    <property type="term" value="C:plasma membrane"/>
    <property type="evidence" value="ECO:0007669"/>
    <property type="project" value="UniProtKB-SubCell"/>
</dbReference>
<evidence type="ECO:0000313" key="9">
    <source>
        <dbReference type="EMBL" id="ANY89736.1"/>
    </source>
</evidence>